<evidence type="ECO:0000313" key="3">
    <source>
        <dbReference type="Proteomes" id="UP001164746"/>
    </source>
</evidence>
<proteinExistence type="predicted"/>
<name>A0ABY7FDL8_MYAAR</name>
<accession>A0ABY7FDL8</accession>
<dbReference type="InterPro" id="IPR027873">
    <property type="entry name" value="PAXX"/>
</dbReference>
<sequence>MFEAKAAEKRTEMQNILFKLAESATSLSSELEKSHQLVETLKTQRGGNQSSVLMDLGPKKGPNPGKAKPKKVGMSVINPTSKKRKVAHELCSFRNGFHNGDLGVAILGNKVTLTVGKGSTVINLDMFEAKAAEKRTEMQNILFKLAESATSLSSELEKSQQLVETLKTQRGGNQSSALMDLGPKKGPNPGKAKPKKIGMSVINPTSKKRKVAHGVVFD</sequence>
<organism evidence="2 3">
    <name type="scientific">Mya arenaria</name>
    <name type="common">Soft-shell clam</name>
    <dbReference type="NCBI Taxonomy" id="6604"/>
    <lineage>
        <taxon>Eukaryota</taxon>
        <taxon>Metazoa</taxon>
        <taxon>Spiralia</taxon>
        <taxon>Lophotrochozoa</taxon>
        <taxon>Mollusca</taxon>
        <taxon>Bivalvia</taxon>
        <taxon>Autobranchia</taxon>
        <taxon>Heteroconchia</taxon>
        <taxon>Euheterodonta</taxon>
        <taxon>Imparidentia</taxon>
        <taxon>Neoheterodontei</taxon>
        <taxon>Myida</taxon>
        <taxon>Myoidea</taxon>
        <taxon>Myidae</taxon>
        <taxon>Mya</taxon>
    </lineage>
</organism>
<dbReference type="Pfam" id="PF15384">
    <property type="entry name" value="PAXX"/>
    <property type="match status" value="1"/>
</dbReference>
<reference evidence="2" key="1">
    <citation type="submission" date="2022-11" db="EMBL/GenBank/DDBJ databases">
        <title>Centuries of genome instability and evolution in soft-shell clam transmissible cancer (bioRxiv).</title>
        <authorList>
            <person name="Hart S.F.M."/>
            <person name="Yonemitsu M.A."/>
            <person name="Giersch R.M."/>
            <person name="Beal B.F."/>
            <person name="Arriagada G."/>
            <person name="Davis B.W."/>
            <person name="Ostrander E.A."/>
            <person name="Goff S.P."/>
            <person name="Metzger M.J."/>
        </authorList>
    </citation>
    <scope>NUCLEOTIDE SEQUENCE</scope>
    <source>
        <strain evidence="2">MELC-2E11</strain>
        <tissue evidence="2">Siphon/mantle</tissue>
    </source>
</reference>
<gene>
    <name evidence="2" type="ORF">MAR_002050</name>
</gene>
<evidence type="ECO:0000313" key="2">
    <source>
        <dbReference type="EMBL" id="WAR20212.1"/>
    </source>
</evidence>
<dbReference type="EMBL" id="CP111022">
    <property type="protein sequence ID" value="WAR20212.1"/>
    <property type="molecule type" value="Genomic_DNA"/>
</dbReference>
<evidence type="ECO:0000256" key="1">
    <source>
        <dbReference type="SAM" id="MobiDB-lite"/>
    </source>
</evidence>
<keyword evidence="3" id="KW-1185">Reference proteome</keyword>
<protein>
    <submittedName>
        <fullName evidence="2">Uncharacterized protein</fullName>
    </submittedName>
</protein>
<feature type="region of interest" description="Disordered" evidence="1">
    <location>
        <begin position="44"/>
        <end position="73"/>
    </location>
</feature>
<dbReference type="Proteomes" id="UP001164746">
    <property type="component" value="Chromosome 11"/>
</dbReference>
<feature type="region of interest" description="Disordered" evidence="1">
    <location>
        <begin position="167"/>
        <end position="198"/>
    </location>
</feature>
<dbReference type="PANTHER" id="PTHR28586:SF1">
    <property type="entry name" value="PROTEIN PAXX"/>
    <property type="match status" value="1"/>
</dbReference>
<feature type="compositionally biased region" description="Polar residues" evidence="1">
    <location>
        <begin position="167"/>
        <end position="177"/>
    </location>
</feature>
<dbReference type="PANTHER" id="PTHR28586">
    <property type="entry name" value="PROTEIN PAXX"/>
    <property type="match status" value="1"/>
</dbReference>